<keyword evidence="2" id="KW-0732">Signal</keyword>
<keyword evidence="1" id="KW-1015">Disulfide bond</keyword>
<name>A0ABQ9IE25_9NEOP</name>
<dbReference type="PROSITE" id="PS00615">
    <property type="entry name" value="C_TYPE_LECTIN_1"/>
    <property type="match status" value="1"/>
</dbReference>
<dbReference type="Pfam" id="PF00059">
    <property type="entry name" value="Lectin_C"/>
    <property type="match status" value="1"/>
</dbReference>
<feature type="signal peptide" evidence="2">
    <location>
        <begin position="1"/>
        <end position="35"/>
    </location>
</feature>
<sequence length="186" mass="20260">MAAELSRSNHQAGVCVYLQMKVLLLLAVVLVSAQAATVLSSGSTGYEYFPGFGFYKFYSQPQTWSEAVQTCLEDGGQLGVISSDEEAQLYSTLLARHTRISGASSQGYFYVGLTEFHDSRDFLTLDGVPLAESGYSKWAAGEPNNANGVAEKCGSMNRKVELNDIPCSDELAFICELKYPSTTRIH</sequence>
<evidence type="ECO:0000313" key="4">
    <source>
        <dbReference type="EMBL" id="KAJ8894928.1"/>
    </source>
</evidence>
<evidence type="ECO:0000313" key="5">
    <source>
        <dbReference type="Proteomes" id="UP001159363"/>
    </source>
</evidence>
<dbReference type="InterPro" id="IPR016187">
    <property type="entry name" value="CTDL_fold"/>
</dbReference>
<dbReference type="InterPro" id="IPR050801">
    <property type="entry name" value="Ca-Dep_Lectins_ImmuneDev"/>
</dbReference>
<feature type="chain" id="PRO_5045121110" description="C-type lectin domain-containing protein" evidence="2">
    <location>
        <begin position="36"/>
        <end position="186"/>
    </location>
</feature>
<protein>
    <recommendedName>
        <fullName evidence="3">C-type lectin domain-containing protein</fullName>
    </recommendedName>
</protein>
<accession>A0ABQ9IE25</accession>
<reference evidence="4 5" key="1">
    <citation type="submission" date="2023-02" db="EMBL/GenBank/DDBJ databases">
        <title>LHISI_Scaffold_Assembly.</title>
        <authorList>
            <person name="Stuart O.P."/>
            <person name="Cleave R."/>
            <person name="Magrath M.J.L."/>
            <person name="Mikheyev A.S."/>
        </authorList>
    </citation>
    <scope>NUCLEOTIDE SEQUENCE [LARGE SCALE GENOMIC DNA]</scope>
    <source>
        <strain evidence="4">Daus_M_001</strain>
        <tissue evidence="4">Leg muscle</tissue>
    </source>
</reference>
<dbReference type="Proteomes" id="UP001159363">
    <property type="component" value="Chromosome 1"/>
</dbReference>
<dbReference type="PANTHER" id="PTHR22801:SF63">
    <property type="entry name" value="C-TYPE LECTIN DOMAIN-CONTAINING PROTEIN"/>
    <property type="match status" value="1"/>
</dbReference>
<proteinExistence type="predicted"/>
<evidence type="ECO:0000256" key="1">
    <source>
        <dbReference type="ARBA" id="ARBA00023157"/>
    </source>
</evidence>
<evidence type="ECO:0000259" key="3">
    <source>
        <dbReference type="PROSITE" id="PS50041"/>
    </source>
</evidence>
<dbReference type="SMART" id="SM00034">
    <property type="entry name" value="CLECT"/>
    <property type="match status" value="1"/>
</dbReference>
<dbReference type="InterPro" id="IPR001304">
    <property type="entry name" value="C-type_lectin-like"/>
</dbReference>
<gene>
    <name evidence="4" type="ORF">PR048_000235</name>
</gene>
<dbReference type="PANTHER" id="PTHR22801">
    <property type="entry name" value="LITHOSTATHINE"/>
    <property type="match status" value="1"/>
</dbReference>
<dbReference type="InterPro" id="IPR018378">
    <property type="entry name" value="C-type_lectin_CS"/>
</dbReference>
<keyword evidence="5" id="KW-1185">Reference proteome</keyword>
<dbReference type="Gene3D" id="3.10.100.10">
    <property type="entry name" value="Mannose-Binding Protein A, subunit A"/>
    <property type="match status" value="1"/>
</dbReference>
<comment type="caution">
    <text evidence="4">The sequence shown here is derived from an EMBL/GenBank/DDBJ whole genome shotgun (WGS) entry which is preliminary data.</text>
</comment>
<feature type="domain" description="C-type lectin" evidence="3">
    <location>
        <begin position="55"/>
        <end position="176"/>
    </location>
</feature>
<dbReference type="SUPFAM" id="SSF56436">
    <property type="entry name" value="C-type lectin-like"/>
    <property type="match status" value="1"/>
</dbReference>
<dbReference type="InterPro" id="IPR016186">
    <property type="entry name" value="C-type_lectin-like/link_sf"/>
</dbReference>
<dbReference type="EMBL" id="JARBHB010000001">
    <property type="protein sequence ID" value="KAJ8894928.1"/>
    <property type="molecule type" value="Genomic_DNA"/>
</dbReference>
<organism evidence="4 5">
    <name type="scientific">Dryococelus australis</name>
    <dbReference type="NCBI Taxonomy" id="614101"/>
    <lineage>
        <taxon>Eukaryota</taxon>
        <taxon>Metazoa</taxon>
        <taxon>Ecdysozoa</taxon>
        <taxon>Arthropoda</taxon>
        <taxon>Hexapoda</taxon>
        <taxon>Insecta</taxon>
        <taxon>Pterygota</taxon>
        <taxon>Neoptera</taxon>
        <taxon>Polyneoptera</taxon>
        <taxon>Phasmatodea</taxon>
        <taxon>Verophasmatodea</taxon>
        <taxon>Anareolatae</taxon>
        <taxon>Phasmatidae</taxon>
        <taxon>Eurycanthinae</taxon>
        <taxon>Dryococelus</taxon>
    </lineage>
</organism>
<dbReference type="CDD" id="cd00037">
    <property type="entry name" value="CLECT"/>
    <property type="match status" value="1"/>
</dbReference>
<dbReference type="PROSITE" id="PS50041">
    <property type="entry name" value="C_TYPE_LECTIN_2"/>
    <property type="match status" value="1"/>
</dbReference>
<evidence type="ECO:0000256" key="2">
    <source>
        <dbReference type="SAM" id="SignalP"/>
    </source>
</evidence>